<dbReference type="Pfam" id="PF00440">
    <property type="entry name" value="TetR_N"/>
    <property type="match status" value="1"/>
</dbReference>
<dbReference type="OrthoDB" id="63332at2"/>
<sequence>MGTRERRQREVAEREDLFLDAALELIRQDGLLNLQMSRIAEKSEYAVGTLYLHFASKEDLLLALVTRVFREYIELVKLAQAWKASSRDRMFAVGVADMMFVRRYPDYFRIAQYSVCEVAWQAASSERRKAFLDANDPLVEIVAGIVEDARRVGDLEAAGQTAQEMAIGVWALCNGYHNLSHAEGILADFSVHDPYLLMCRHLQGLLDGFRWKPISDVADAAALDALIERVCREVFNEECNETQGS</sequence>
<keyword evidence="3" id="KW-0804">Transcription</keyword>
<dbReference type="PROSITE" id="PS50977">
    <property type="entry name" value="HTH_TETR_2"/>
    <property type="match status" value="1"/>
</dbReference>
<dbReference type="InterPro" id="IPR050109">
    <property type="entry name" value="HTH-type_TetR-like_transc_reg"/>
</dbReference>
<feature type="domain" description="HTH tetR-type" evidence="5">
    <location>
        <begin position="12"/>
        <end position="72"/>
    </location>
</feature>
<dbReference type="SUPFAM" id="SSF48498">
    <property type="entry name" value="Tetracyclin repressor-like, C-terminal domain"/>
    <property type="match status" value="1"/>
</dbReference>
<evidence type="ECO:0000256" key="3">
    <source>
        <dbReference type="ARBA" id="ARBA00023163"/>
    </source>
</evidence>
<evidence type="ECO:0000259" key="5">
    <source>
        <dbReference type="PROSITE" id="PS50977"/>
    </source>
</evidence>
<protein>
    <submittedName>
        <fullName evidence="6">TetR family transcriptional regulator</fullName>
    </submittedName>
</protein>
<dbReference type="PRINTS" id="PR00455">
    <property type="entry name" value="HTHTETR"/>
</dbReference>
<organism evidence="6 7">
    <name type="scientific">Panacagrimonas perspica</name>
    <dbReference type="NCBI Taxonomy" id="381431"/>
    <lineage>
        <taxon>Bacteria</taxon>
        <taxon>Pseudomonadati</taxon>
        <taxon>Pseudomonadota</taxon>
        <taxon>Gammaproteobacteria</taxon>
        <taxon>Nevskiales</taxon>
        <taxon>Nevskiaceae</taxon>
        <taxon>Panacagrimonas</taxon>
    </lineage>
</organism>
<dbReference type="Gene3D" id="1.10.10.60">
    <property type="entry name" value="Homeodomain-like"/>
    <property type="match status" value="1"/>
</dbReference>
<keyword evidence="1" id="KW-0805">Transcription regulation</keyword>
<dbReference type="PANTHER" id="PTHR30055">
    <property type="entry name" value="HTH-TYPE TRANSCRIPTIONAL REGULATOR RUTR"/>
    <property type="match status" value="1"/>
</dbReference>
<dbReference type="GO" id="GO:0003700">
    <property type="term" value="F:DNA-binding transcription factor activity"/>
    <property type="evidence" value="ECO:0007669"/>
    <property type="project" value="TreeGrafter"/>
</dbReference>
<dbReference type="EMBL" id="SOBT01000014">
    <property type="protein sequence ID" value="TDU22467.1"/>
    <property type="molecule type" value="Genomic_DNA"/>
</dbReference>
<dbReference type="GO" id="GO:0000976">
    <property type="term" value="F:transcription cis-regulatory region binding"/>
    <property type="evidence" value="ECO:0007669"/>
    <property type="project" value="TreeGrafter"/>
</dbReference>
<dbReference type="SUPFAM" id="SSF46689">
    <property type="entry name" value="Homeodomain-like"/>
    <property type="match status" value="1"/>
</dbReference>
<dbReference type="Gene3D" id="1.10.357.10">
    <property type="entry name" value="Tetracycline Repressor, domain 2"/>
    <property type="match status" value="1"/>
</dbReference>
<evidence type="ECO:0000313" key="7">
    <source>
        <dbReference type="Proteomes" id="UP000295341"/>
    </source>
</evidence>
<evidence type="ECO:0000256" key="1">
    <source>
        <dbReference type="ARBA" id="ARBA00023015"/>
    </source>
</evidence>
<keyword evidence="2 4" id="KW-0238">DNA-binding</keyword>
<evidence type="ECO:0000256" key="4">
    <source>
        <dbReference type="PROSITE-ProRule" id="PRU00335"/>
    </source>
</evidence>
<dbReference type="Proteomes" id="UP000295341">
    <property type="component" value="Unassembled WGS sequence"/>
</dbReference>
<dbReference type="PANTHER" id="PTHR30055:SF234">
    <property type="entry name" value="HTH-TYPE TRANSCRIPTIONAL REGULATOR BETI"/>
    <property type="match status" value="1"/>
</dbReference>
<evidence type="ECO:0000256" key="2">
    <source>
        <dbReference type="ARBA" id="ARBA00023125"/>
    </source>
</evidence>
<dbReference type="InterPro" id="IPR009057">
    <property type="entry name" value="Homeodomain-like_sf"/>
</dbReference>
<keyword evidence="7" id="KW-1185">Reference proteome</keyword>
<dbReference type="InterPro" id="IPR036271">
    <property type="entry name" value="Tet_transcr_reg_TetR-rel_C_sf"/>
</dbReference>
<dbReference type="AlphaFoldDB" id="A0A4R7NP00"/>
<dbReference type="InterPro" id="IPR001647">
    <property type="entry name" value="HTH_TetR"/>
</dbReference>
<dbReference type="RefSeq" id="WP_133884048.1">
    <property type="nucleotide sequence ID" value="NZ_MWIN01000025.1"/>
</dbReference>
<feature type="DNA-binding region" description="H-T-H motif" evidence="4">
    <location>
        <begin position="35"/>
        <end position="54"/>
    </location>
</feature>
<gene>
    <name evidence="6" type="ORF">DFR24_4901</name>
</gene>
<accession>A0A4R7NP00</accession>
<name>A0A4R7NP00_9GAMM</name>
<proteinExistence type="predicted"/>
<evidence type="ECO:0000313" key="6">
    <source>
        <dbReference type="EMBL" id="TDU22467.1"/>
    </source>
</evidence>
<comment type="caution">
    <text evidence="6">The sequence shown here is derived from an EMBL/GenBank/DDBJ whole genome shotgun (WGS) entry which is preliminary data.</text>
</comment>
<reference evidence="6 7" key="1">
    <citation type="submission" date="2019-03" db="EMBL/GenBank/DDBJ databases">
        <title>Genomic Encyclopedia of Type Strains, Phase IV (KMG-IV): sequencing the most valuable type-strain genomes for metagenomic binning, comparative biology and taxonomic classification.</title>
        <authorList>
            <person name="Goeker M."/>
        </authorList>
    </citation>
    <scope>NUCLEOTIDE SEQUENCE [LARGE SCALE GENOMIC DNA]</scope>
    <source>
        <strain evidence="6 7">DSM 26377</strain>
    </source>
</reference>